<feature type="domain" description="ApeI dehydratase-like" evidence="2">
    <location>
        <begin position="14"/>
        <end position="105"/>
    </location>
</feature>
<proteinExistence type="predicted"/>
<keyword evidence="4" id="KW-1185">Reference proteome</keyword>
<protein>
    <submittedName>
        <fullName evidence="3">3-hydroxyacyl-ACP dehydratase</fullName>
    </submittedName>
</protein>
<dbReference type="SUPFAM" id="SSF54637">
    <property type="entry name" value="Thioesterase/thiol ester dehydrase-isomerase"/>
    <property type="match status" value="1"/>
</dbReference>
<dbReference type="EMBL" id="JAWRCO010000001">
    <property type="protein sequence ID" value="MDW6001850.1"/>
    <property type="molecule type" value="Genomic_DNA"/>
</dbReference>
<sequence>MMKTKPTLLTTDIQSDSVTLALSLDADIVYFSGHFTQFPLLPGVTQIDWAVHYAREYLNLSGLFQGIEVVKFQEPIYPNTQVILTLEWDESKEKLTFRYTSAHEHESSPKVHASGKIKLRSAT</sequence>
<reference evidence="3 4" key="1">
    <citation type="submission" date="2023-11" db="EMBL/GenBank/DDBJ databases">
        <title>Plant-associative lifestyle of Vibrio porteresiae and its evolutionary dynamics.</title>
        <authorList>
            <person name="Rameshkumar N."/>
            <person name="Kirti K."/>
        </authorList>
    </citation>
    <scope>NUCLEOTIDE SEQUENCE [LARGE SCALE GENOMIC DNA]</scope>
    <source>
        <strain evidence="3 4">MSSRF38</strain>
    </source>
</reference>
<dbReference type="Pfam" id="PF22818">
    <property type="entry name" value="ApeI-like"/>
    <property type="match status" value="1"/>
</dbReference>
<feature type="compositionally biased region" description="Basic and acidic residues" evidence="1">
    <location>
        <begin position="100"/>
        <end position="109"/>
    </location>
</feature>
<dbReference type="InterPro" id="IPR029069">
    <property type="entry name" value="HotDog_dom_sf"/>
</dbReference>
<dbReference type="RefSeq" id="WP_087480197.1">
    <property type="nucleotide sequence ID" value="NZ_AP024883.1"/>
</dbReference>
<dbReference type="InterPro" id="IPR016962">
    <property type="entry name" value="Dehydrase_ECs4332_prd"/>
</dbReference>
<evidence type="ECO:0000256" key="1">
    <source>
        <dbReference type="SAM" id="MobiDB-lite"/>
    </source>
</evidence>
<organism evidence="3 4">
    <name type="scientific">Vibrio mangrovi</name>
    <dbReference type="NCBI Taxonomy" id="474394"/>
    <lineage>
        <taxon>Bacteria</taxon>
        <taxon>Pseudomonadati</taxon>
        <taxon>Pseudomonadota</taxon>
        <taxon>Gammaproteobacteria</taxon>
        <taxon>Vibrionales</taxon>
        <taxon>Vibrionaceae</taxon>
        <taxon>Vibrio</taxon>
    </lineage>
</organism>
<gene>
    <name evidence="3" type="ORF">SBX37_02930</name>
</gene>
<dbReference type="Proteomes" id="UP001283366">
    <property type="component" value="Unassembled WGS sequence"/>
</dbReference>
<evidence type="ECO:0000313" key="4">
    <source>
        <dbReference type="Proteomes" id="UP001283366"/>
    </source>
</evidence>
<name>A0ABU4I1N6_9VIBR</name>
<dbReference type="Gene3D" id="3.10.129.10">
    <property type="entry name" value="Hotdog Thioesterase"/>
    <property type="match status" value="1"/>
</dbReference>
<evidence type="ECO:0000313" key="3">
    <source>
        <dbReference type="EMBL" id="MDW6001850.1"/>
    </source>
</evidence>
<feature type="region of interest" description="Disordered" evidence="1">
    <location>
        <begin position="100"/>
        <end position="123"/>
    </location>
</feature>
<dbReference type="PIRSF" id="PIRSF030962">
    <property type="entry name" value="Dehydrase_ECs4332_prd"/>
    <property type="match status" value="1"/>
</dbReference>
<dbReference type="InterPro" id="IPR054545">
    <property type="entry name" value="ApeI-like"/>
</dbReference>
<evidence type="ECO:0000259" key="2">
    <source>
        <dbReference type="Pfam" id="PF22818"/>
    </source>
</evidence>
<feature type="compositionally biased region" description="Basic residues" evidence="1">
    <location>
        <begin position="113"/>
        <end position="123"/>
    </location>
</feature>
<comment type="caution">
    <text evidence="3">The sequence shown here is derived from an EMBL/GenBank/DDBJ whole genome shotgun (WGS) entry which is preliminary data.</text>
</comment>
<accession>A0ABU4I1N6</accession>